<dbReference type="PRINTS" id="PR01185">
    <property type="entry name" value="INTEGRINA"/>
</dbReference>
<dbReference type="GO" id="GO:0007155">
    <property type="term" value="P:cell adhesion"/>
    <property type="evidence" value="ECO:0007669"/>
    <property type="project" value="InterPro"/>
</dbReference>
<keyword evidence="2" id="KW-0677">Repeat</keyword>
<dbReference type="Pfam" id="PF01839">
    <property type="entry name" value="FG-GAP"/>
    <property type="match status" value="4"/>
</dbReference>
<feature type="chain" id="PRO_5038663171" evidence="5">
    <location>
        <begin position="23"/>
        <end position="475"/>
    </location>
</feature>
<dbReference type="OrthoDB" id="344301at2"/>
<sequence>MKLLLTACLALPLGIGAFPGTASGPVPGPVSVAAQAVTRGCGGHPSDFDGDGRPDLAVAAPYDDRRAGSVTVLYGSGRQDRLTQDGAEPGDAFGSALAVGDFDGDGCADLAVGVSEEFAGARVPGADGNGVVEVFHGSPGGLAWKSGLALRRPSSDRFGASLAAGDFDGDGRDELAVGAPGHRTGGAVTVYWMKGRGPEQVTQGTRWVRQAAGVTDQWGATLAAGDFDGDGRDELAVGAPADSAPLDGQGSVTVLDVKAHAARRFTQATPGIAGAAEKWDGFGAALATGDFNGDGRDDLAVGVPGEGLSANQRAMDYGDGTVDVLYGSGGGLRAAGSEAWSQRSLTGVPRYYDRFGAALAAGDFNGDGNDDLAIGVPGERAVQVVRGGRPGGLTRRGDLLVKGEGRDFGAALAAVPARGGRFRPLSAGRPLDALVAAAPDQGLVLYAPGVRGSSLRLGRLRRLTEGTGLYGYAFG</sequence>
<dbReference type="InterPro" id="IPR013519">
    <property type="entry name" value="Int_alpha_beta-p"/>
</dbReference>
<evidence type="ECO:0000313" key="6">
    <source>
        <dbReference type="EMBL" id="SEM35424.1"/>
    </source>
</evidence>
<evidence type="ECO:0000256" key="3">
    <source>
        <dbReference type="ARBA" id="ARBA00022801"/>
    </source>
</evidence>
<keyword evidence="4" id="KW-0325">Glycoprotein</keyword>
<protein>
    <submittedName>
        <fullName evidence="6">FG-GAP repeat-containing protein</fullName>
    </submittedName>
</protein>
<dbReference type="Proteomes" id="UP000198953">
    <property type="component" value="Unassembled WGS sequence"/>
</dbReference>
<reference evidence="6 7" key="1">
    <citation type="submission" date="2016-10" db="EMBL/GenBank/DDBJ databases">
        <authorList>
            <person name="de Groot N.N."/>
        </authorList>
    </citation>
    <scope>NUCLEOTIDE SEQUENCE [LARGE SCALE GENOMIC DNA]</scope>
    <source>
        <strain evidence="6 7">DSM 43357</strain>
    </source>
</reference>
<dbReference type="AlphaFoldDB" id="A0A1H7XP67"/>
<organism evidence="6 7">
    <name type="scientific">Nonomuraea pusilla</name>
    <dbReference type="NCBI Taxonomy" id="46177"/>
    <lineage>
        <taxon>Bacteria</taxon>
        <taxon>Bacillati</taxon>
        <taxon>Actinomycetota</taxon>
        <taxon>Actinomycetes</taxon>
        <taxon>Streptosporangiales</taxon>
        <taxon>Streptosporangiaceae</taxon>
        <taxon>Nonomuraea</taxon>
    </lineage>
</organism>
<evidence type="ECO:0000256" key="5">
    <source>
        <dbReference type="SAM" id="SignalP"/>
    </source>
</evidence>
<evidence type="ECO:0000256" key="4">
    <source>
        <dbReference type="ARBA" id="ARBA00023180"/>
    </source>
</evidence>
<evidence type="ECO:0000256" key="2">
    <source>
        <dbReference type="ARBA" id="ARBA00022737"/>
    </source>
</evidence>
<dbReference type="InterPro" id="IPR000413">
    <property type="entry name" value="Integrin_alpha"/>
</dbReference>
<keyword evidence="1 5" id="KW-0732">Signal</keyword>
<dbReference type="InterPro" id="IPR028994">
    <property type="entry name" value="Integrin_alpha_N"/>
</dbReference>
<proteinExistence type="predicted"/>
<dbReference type="SMART" id="SM00191">
    <property type="entry name" value="Int_alpha"/>
    <property type="match status" value="6"/>
</dbReference>
<gene>
    <name evidence="6" type="ORF">SAMN05660976_04902</name>
</gene>
<keyword evidence="7" id="KW-1185">Reference proteome</keyword>
<evidence type="ECO:0000256" key="1">
    <source>
        <dbReference type="ARBA" id="ARBA00022729"/>
    </source>
</evidence>
<dbReference type="RefSeq" id="WP_091103042.1">
    <property type="nucleotide sequence ID" value="NZ_FOBF01000012.1"/>
</dbReference>
<dbReference type="Gene3D" id="2.130.10.130">
    <property type="entry name" value="Integrin alpha, N-terminal"/>
    <property type="match status" value="3"/>
</dbReference>
<dbReference type="STRING" id="46177.SAMN05660976_04902"/>
<dbReference type="InterPro" id="IPR013517">
    <property type="entry name" value="FG-GAP"/>
</dbReference>
<name>A0A1H7XP67_9ACTN</name>
<accession>A0A1H7XP67</accession>
<dbReference type="PANTHER" id="PTHR23221:SF7">
    <property type="entry name" value="PHOSPHATIDYLINOSITOL-GLYCAN-SPECIFIC PHOSPHOLIPASE D"/>
    <property type="match status" value="1"/>
</dbReference>
<dbReference type="PANTHER" id="PTHR23221">
    <property type="entry name" value="GLYCOSYLPHOSPHATIDYLINOSITOL PHOSPHOLIPASE D"/>
    <property type="match status" value="1"/>
</dbReference>
<dbReference type="SUPFAM" id="SSF69318">
    <property type="entry name" value="Integrin alpha N-terminal domain"/>
    <property type="match status" value="2"/>
</dbReference>
<keyword evidence="3" id="KW-0378">Hydrolase</keyword>
<dbReference type="GO" id="GO:0016787">
    <property type="term" value="F:hydrolase activity"/>
    <property type="evidence" value="ECO:0007669"/>
    <property type="project" value="UniProtKB-KW"/>
</dbReference>
<evidence type="ECO:0000313" key="7">
    <source>
        <dbReference type="Proteomes" id="UP000198953"/>
    </source>
</evidence>
<dbReference type="Pfam" id="PF13517">
    <property type="entry name" value="FG-GAP_3"/>
    <property type="match status" value="1"/>
</dbReference>
<dbReference type="PROSITE" id="PS51470">
    <property type="entry name" value="FG_GAP"/>
    <property type="match status" value="3"/>
</dbReference>
<dbReference type="EMBL" id="FOBF01000012">
    <property type="protein sequence ID" value="SEM35424.1"/>
    <property type="molecule type" value="Genomic_DNA"/>
</dbReference>
<feature type="signal peptide" evidence="5">
    <location>
        <begin position="1"/>
        <end position="22"/>
    </location>
</feature>
<dbReference type="GO" id="GO:0008305">
    <property type="term" value="C:integrin complex"/>
    <property type="evidence" value="ECO:0007669"/>
    <property type="project" value="InterPro"/>
</dbReference>